<protein>
    <submittedName>
        <fullName evidence="2">Glycosyltransferase</fullName>
        <ecNumber evidence="2">2.4.-.-</ecNumber>
    </submittedName>
</protein>
<dbReference type="EMBL" id="JAVRHK010000005">
    <property type="protein sequence ID" value="MDT0676803.1"/>
    <property type="molecule type" value="Genomic_DNA"/>
</dbReference>
<sequence>MSSISIIIPVYNKEEFIKETLLSIWNQDFQDWECLLVDDGSSDNSVMVIEEFISDKPRFKLMFIPGKRNKGASTCRNFGLEISSSKYVQFLDADDIISKTKLESQVQIMENDPSVDLVTCKWGRLNNAEEEIYNDLSVYNNFSNIPEFLKMLTQSKGYFPLHAYLLKKETIKRAGLWNENLSLNDDGEFMMRILSFSRKIRFASKPYVLYRYSTGSNASSYNDIVEVERAIYSWKLIEVHLALGLYQEQIFFTEWSKGKLFINVKNSFPELIDKHKDFFKFQLQQERSKRRLINRLLKKLKKWKG</sequence>
<accession>A0ABU3D723</accession>
<proteinExistence type="predicted"/>
<gene>
    <name evidence="2" type="ORF">RM539_09455</name>
</gene>
<dbReference type="InterPro" id="IPR029044">
    <property type="entry name" value="Nucleotide-diphossugar_trans"/>
</dbReference>
<dbReference type="InterPro" id="IPR050834">
    <property type="entry name" value="Glycosyltransf_2"/>
</dbReference>
<dbReference type="Proteomes" id="UP001262582">
    <property type="component" value="Unassembled WGS sequence"/>
</dbReference>
<keyword evidence="2" id="KW-0808">Transferase</keyword>
<dbReference type="Gene3D" id="3.90.550.10">
    <property type="entry name" value="Spore Coat Polysaccharide Biosynthesis Protein SpsA, Chain A"/>
    <property type="match status" value="1"/>
</dbReference>
<dbReference type="RefSeq" id="WP_311503143.1">
    <property type="nucleotide sequence ID" value="NZ_JAVRHK010000005.1"/>
</dbReference>
<dbReference type="SUPFAM" id="SSF53448">
    <property type="entry name" value="Nucleotide-diphospho-sugar transferases"/>
    <property type="match status" value="1"/>
</dbReference>
<evidence type="ECO:0000259" key="1">
    <source>
        <dbReference type="Pfam" id="PF00535"/>
    </source>
</evidence>
<organism evidence="2 3">
    <name type="scientific">Autumnicola musiva</name>
    <dbReference type="NCBI Taxonomy" id="3075589"/>
    <lineage>
        <taxon>Bacteria</taxon>
        <taxon>Pseudomonadati</taxon>
        <taxon>Bacteroidota</taxon>
        <taxon>Flavobacteriia</taxon>
        <taxon>Flavobacteriales</taxon>
        <taxon>Flavobacteriaceae</taxon>
        <taxon>Autumnicola</taxon>
    </lineage>
</organism>
<dbReference type="EC" id="2.4.-.-" evidence="2"/>
<dbReference type="PANTHER" id="PTHR43685:SF2">
    <property type="entry name" value="GLYCOSYLTRANSFERASE 2-LIKE DOMAIN-CONTAINING PROTEIN"/>
    <property type="match status" value="1"/>
</dbReference>
<dbReference type="CDD" id="cd00761">
    <property type="entry name" value="Glyco_tranf_GTA_type"/>
    <property type="match status" value="1"/>
</dbReference>
<reference evidence="2 3" key="1">
    <citation type="submission" date="2023-09" db="EMBL/GenBank/DDBJ databases">
        <authorList>
            <person name="Rey-Velasco X."/>
        </authorList>
    </citation>
    <scope>NUCLEOTIDE SEQUENCE [LARGE SCALE GENOMIC DNA]</scope>
    <source>
        <strain evidence="2 3">F117</strain>
    </source>
</reference>
<dbReference type="InterPro" id="IPR001173">
    <property type="entry name" value="Glyco_trans_2-like"/>
</dbReference>
<feature type="domain" description="Glycosyltransferase 2-like" evidence="1">
    <location>
        <begin position="5"/>
        <end position="121"/>
    </location>
</feature>
<dbReference type="GO" id="GO:0016757">
    <property type="term" value="F:glycosyltransferase activity"/>
    <property type="evidence" value="ECO:0007669"/>
    <property type="project" value="UniProtKB-KW"/>
</dbReference>
<dbReference type="Pfam" id="PF00535">
    <property type="entry name" value="Glycos_transf_2"/>
    <property type="match status" value="1"/>
</dbReference>
<evidence type="ECO:0000313" key="2">
    <source>
        <dbReference type="EMBL" id="MDT0676803.1"/>
    </source>
</evidence>
<evidence type="ECO:0000313" key="3">
    <source>
        <dbReference type="Proteomes" id="UP001262582"/>
    </source>
</evidence>
<keyword evidence="3" id="KW-1185">Reference proteome</keyword>
<comment type="caution">
    <text evidence="2">The sequence shown here is derived from an EMBL/GenBank/DDBJ whole genome shotgun (WGS) entry which is preliminary data.</text>
</comment>
<keyword evidence="2" id="KW-0328">Glycosyltransferase</keyword>
<name>A0ABU3D723_9FLAO</name>
<dbReference type="PANTHER" id="PTHR43685">
    <property type="entry name" value="GLYCOSYLTRANSFERASE"/>
    <property type="match status" value="1"/>
</dbReference>